<gene>
    <name evidence="4" type="ORF">PhaeoP66_01223</name>
    <name evidence="5" type="ORF">PhaeoP88_02180</name>
</gene>
<dbReference type="InterPro" id="IPR016181">
    <property type="entry name" value="Acyl_CoA_acyltransferase"/>
</dbReference>
<dbReference type="CDD" id="cd04301">
    <property type="entry name" value="NAT_SF"/>
    <property type="match status" value="1"/>
</dbReference>
<evidence type="ECO:0000313" key="7">
    <source>
        <dbReference type="Proteomes" id="UP000236536"/>
    </source>
</evidence>
<dbReference type="Proteomes" id="UP000236536">
    <property type="component" value="Chromosome"/>
</dbReference>
<accession>A0A2I7KAA1</accession>
<dbReference type="Pfam" id="PF13508">
    <property type="entry name" value="Acetyltransf_7"/>
    <property type="match status" value="1"/>
</dbReference>
<keyword evidence="2" id="KW-0012">Acyltransferase</keyword>
<dbReference type="AlphaFoldDB" id="A0A2I7KAA1"/>
<dbReference type="PANTHER" id="PTHR43800:SF1">
    <property type="entry name" value="PEPTIDYL-LYSINE N-ACETYLTRANSFERASE YJAB"/>
    <property type="match status" value="1"/>
</dbReference>
<name>A0A2I7KAA1_9RHOB</name>
<keyword evidence="7" id="KW-1185">Reference proteome</keyword>
<dbReference type="Proteomes" id="UP000236447">
    <property type="component" value="Chromosome"/>
</dbReference>
<keyword evidence="1 5" id="KW-0808">Transferase</keyword>
<protein>
    <submittedName>
        <fullName evidence="4 5">Acetyltransferase, GCN5-related protein</fullName>
    </submittedName>
</protein>
<dbReference type="RefSeq" id="WP_102874006.1">
    <property type="nucleotide sequence ID" value="NZ_CP010599.1"/>
</dbReference>
<dbReference type="PROSITE" id="PS51186">
    <property type="entry name" value="GNAT"/>
    <property type="match status" value="1"/>
</dbReference>
<dbReference type="EMBL" id="CP010705">
    <property type="protein sequence ID" value="AUQ94022.1"/>
    <property type="molecule type" value="Genomic_DNA"/>
</dbReference>
<dbReference type="EMBL" id="CP010725">
    <property type="protein sequence ID" value="AUQ99541.1"/>
    <property type="molecule type" value="Genomic_DNA"/>
</dbReference>
<evidence type="ECO:0000256" key="1">
    <source>
        <dbReference type="ARBA" id="ARBA00022679"/>
    </source>
</evidence>
<evidence type="ECO:0000313" key="5">
    <source>
        <dbReference type="EMBL" id="AUQ99541.1"/>
    </source>
</evidence>
<evidence type="ECO:0000313" key="4">
    <source>
        <dbReference type="EMBL" id="AUQ94022.1"/>
    </source>
</evidence>
<reference evidence="6 7" key="2">
    <citation type="journal article" date="2017" name="Genome Biol. Evol.">
        <title>Trajectories and Drivers of Genome Evolution in Surface-Associated Marine Phaeobacter.</title>
        <authorList>
            <person name="Freese H.M."/>
            <person name="Sikorski J."/>
            <person name="Bunk B."/>
            <person name="Scheuner C."/>
            <person name="Meier-Kolthoff J.P."/>
            <person name="Sproer C."/>
            <person name="Gram L."/>
            <person name="Overmann J."/>
        </authorList>
    </citation>
    <scope>NUCLEOTIDE SEQUENCE [LARGE SCALE GENOMIC DNA]</scope>
    <source>
        <strain evidence="4 7">P66</strain>
        <strain evidence="5 6">P88</strain>
    </source>
</reference>
<dbReference type="InterPro" id="IPR000182">
    <property type="entry name" value="GNAT_dom"/>
</dbReference>
<organism evidence="5 6">
    <name type="scientific">Phaeobacter inhibens</name>
    <dbReference type="NCBI Taxonomy" id="221822"/>
    <lineage>
        <taxon>Bacteria</taxon>
        <taxon>Pseudomonadati</taxon>
        <taxon>Pseudomonadota</taxon>
        <taxon>Alphaproteobacteria</taxon>
        <taxon>Rhodobacterales</taxon>
        <taxon>Roseobacteraceae</taxon>
        <taxon>Phaeobacter</taxon>
    </lineage>
</organism>
<evidence type="ECO:0000313" key="6">
    <source>
        <dbReference type="Proteomes" id="UP000236447"/>
    </source>
</evidence>
<proteinExistence type="predicted"/>
<dbReference type="PANTHER" id="PTHR43800">
    <property type="entry name" value="PEPTIDYL-LYSINE N-ACETYLTRANSFERASE YJAB"/>
    <property type="match status" value="1"/>
</dbReference>
<dbReference type="SUPFAM" id="SSF55729">
    <property type="entry name" value="Acyl-CoA N-acyltransferases (Nat)"/>
    <property type="match status" value="1"/>
</dbReference>
<dbReference type="Gene3D" id="3.40.630.30">
    <property type="match status" value="1"/>
</dbReference>
<evidence type="ECO:0000256" key="2">
    <source>
        <dbReference type="ARBA" id="ARBA00023315"/>
    </source>
</evidence>
<feature type="domain" description="N-acetyltransferase" evidence="3">
    <location>
        <begin position="6"/>
        <end position="149"/>
    </location>
</feature>
<evidence type="ECO:0000259" key="3">
    <source>
        <dbReference type="PROSITE" id="PS51186"/>
    </source>
</evidence>
<reference evidence="5 6" key="1">
    <citation type="journal article" date="2017" name="Front. Microbiol.">
        <title>Phaeobacter piscinae sp. nov., a species of the Roseobacter group and potential aquaculture probiont.</title>
        <authorList>
            <person name="Sonnenschein E.C."/>
            <person name="Phippen C.B.W."/>
            <person name="Nielsen K.F."/>
            <person name="Mateiu R.V."/>
            <person name="Melchiorsen J."/>
            <person name="Gram L."/>
            <person name="Overmann J."/>
            <person name="Freese H.M."/>
        </authorList>
    </citation>
    <scope>NUCLEOTIDE SEQUENCE [LARGE SCALE GENOMIC DNA]</scope>
    <source>
        <strain evidence="5 6">P88</strain>
    </source>
</reference>
<sequence>MANGPLTIRPYDTEDNAVLTDIWYSASRVAHHFLGEGKLQEQRSLISKLYLPQAETWVACIDGAPVGFMGLMNNFVGGIFVSPEAQGKGVGQALIAYGLELKGGLNLDVYALNTRTCEFYKRLGFVETDRRSTDKEGLPFEEISMYLSN</sequence>
<reference evidence="4 7" key="3">
    <citation type="journal article" date="2017" name="Int. J. Syst. Evol. Microbiol.">
        <title>Adaptation of Surface-Associated Bacteria to the Open Ocean: A Genomically Distinct Subpopulation of Phaeobacter gallaeciensis Colonizes Pacific Mesozooplankton.</title>
        <authorList>
            <person name="Freese H.M."/>
            <person name="Methner A."/>
            <person name="Overmann J."/>
        </authorList>
    </citation>
    <scope>NUCLEOTIDE SEQUENCE [LARGE SCALE GENOMIC DNA]</scope>
    <source>
        <strain evidence="4 7">P66</strain>
    </source>
</reference>
<dbReference type="GO" id="GO:0016747">
    <property type="term" value="F:acyltransferase activity, transferring groups other than amino-acyl groups"/>
    <property type="evidence" value="ECO:0007669"/>
    <property type="project" value="InterPro"/>
</dbReference>